<protein>
    <submittedName>
        <fullName evidence="3">Putative Flp pilus-assembly TadE/G-like</fullName>
    </submittedName>
</protein>
<dbReference type="Proteomes" id="UP000199113">
    <property type="component" value="Unassembled WGS sequence"/>
</dbReference>
<gene>
    <name evidence="3" type="ORF">SAMN05192575_102112</name>
</gene>
<keyword evidence="1" id="KW-0472">Membrane</keyword>
<dbReference type="RefSeq" id="WP_198554204.1">
    <property type="nucleotide sequence ID" value="NZ_FOKC01000002.1"/>
</dbReference>
<dbReference type="AlphaFoldDB" id="A0A1I0X394"/>
<accession>A0A1I0X394</accession>
<organism evidence="3 4">
    <name type="scientific">Nocardioides alpinus</name>
    <dbReference type="NCBI Taxonomy" id="748909"/>
    <lineage>
        <taxon>Bacteria</taxon>
        <taxon>Bacillati</taxon>
        <taxon>Actinomycetota</taxon>
        <taxon>Actinomycetes</taxon>
        <taxon>Propionibacteriales</taxon>
        <taxon>Nocardioidaceae</taxon>
        <taxon>Nocardioides</taxon>
    </lineage>
</organism>
<evidence type="ECO:0000259" key="2">
    <source>
        <dbReference type="Pfam" id="PF13400"/>
    </source>
</evidence>
<keyword evidence="1" id="KW-0812">Transmembrane</keyword>
<dbReference type="Pfam" id="PF13400">
    <property type="entry name" value="Tad"/>
    <property type="match status" value="1"/>
</dbReference>
<name>A0A1I0X394_9ACTN</name>
<evidence type="ECO:0000256" key="1">
    <source>
        <dbReference type="SAM" id="Phobius"/>
    </source>
</evidence>
<keyword evidence="1" id="KW-1133">Transmembrane helix</keyword>
<evidence type="ECO:0000313" key="3">
    <source>
        <dbReference type="EMBL" id="SFA95509.1"/>
    </source>
</evidence>
<proteinExistence type="predicted"/>
<reference evidence="3" key="1">
    <citation type="submission" date="2016-10" db="EMBL/GenBank/DDBJ databases">
        <authorList>
            <person name="de Groot N.N."/>
        </authorList>
    </citation>
    <scope>NUCLEOTIDE SEQUENCE [LARGE SCALE GENOMIC DNA]</scope>
    <source>
        <strain evidence="3">CGMCC 1.10697</strain>
    </source>
</reference>
<sequence length="562" mass="57950">MPVITLRSFQKPIASRRRDESGAIAVMVALMSMVILGMAAVAIDVGQVYAKRASLQSAVDQAVLAAAAELDGTTVCTAGAITAAKQYLIDNWIDQGGDPKVLGDINLAGTAKDGNGFMNCNKWRVDLYAPTAKVNLGLAKAVTDETTINVPAHAAAEIRSPRLGTLPFYATPSCSNGLQVLSTDSSGHSAPPVIPLTPFSSPLNSSNLTALSVASTPTGTAVPSLVITGTNFNTPTPVTAVGFTTASGDHFQVAVGSGATINSATQITVAPVPVGVTDFPDIWYVRVLKGGLWSTNDGNATTGVKKFTVGDEKLYCLDSVTGNFGSLAIERTPTVTPSSLIALNTALGVDHELGTMPNAPLAPNLCNGVTGAIQAPIDGQNCVETDTGLPANALEEGMITGISGYPGRLKKPPTSPCTRANVTVSGHSLNDDVLSCFFTNPSIRVGDVTKATYTGEPVISPAIFQSPRFVWVPLITSPPSGKKDVSIQGFKPGFITDQPASGTSGSSGATVTVPNGLTLSGTKVREMKIWFINPDALPAGTTAEGHEVAYRGSGAKVIVLVD</sequence>
<dbReference type="STRING" id="748909.SAMN05192575_102112"/>
<feature type="transmembrane region" description="Helical" evidence="1">
    <location>
        <begin position="21"/>
        <end position="43"/>
    </location>
</feature>
<feature type="domain" description="Putative Flp pilus-assembly TadG-like N-terminal" evidence="2">
    <location>
        <begin position="22"/>
        <end position="68"/>
    </location>
</feature>
<dbReference type="InterPro" id="IPR028087">
    <property type="entry name" value="Tad_N"/>
</dbReference>
<evidence type="ECO:0000313" key="4">
    <source>
        <dbReference type="Proteomes" id="UP000199113"/>
    </source>
</evidence>
<dbReference type="EMBL" id="FOKC01000002">
    <property type="protein sequence ID" value="SFA95509.1"/>
    <property type="molecule type" value="Genomic_DNA"/>
</dbReference>